<dbReference type="GO" id="GO:0008168">
    <property type="term" value="F:methyltransferase activity"/>
    <property type="evidence" value="ECO:0007669"/>
    <property type="project" value="UniProtKB-KW"/>
</dbReference>
<organism evidence="4 5">
    <name type="scientific">Immersiella caudata</name>
    <dbReference type="NCBI Taxonomy" id="314043"/>
    <lineage>
        <taxon>Eukaryota</taxon>
        <taxon>Fungi</taxon>
        <taxon>Dikarya</taxon>
        <taxon>Ascomycota</taxon>
        <taxon>Pezizomycotina</taxon>
        <taxon>Sordariomycetes</taxon>
        <taxon>Sordariomycetidae</taxon>
        <taxon>Sordariales</taxon>
        <taxon>Lasiosphaeriaceae</taxon>
        <taxon>Immersiella</taxon>
    </lineage>
</organism>
<evidence type="ECO:0000313" key="4">
    <source>
        <dbReference type="EMBL" id="KAK0611505.1"/>
    </source>
</evidence>
<dbReference type="EMBL" id="JAULSU010000007">
    <property type="protein sequence ID" value="KAK0611505.1"/>
    <property type="molecule type" value="Genomic_DNA"/>
</dbReference>
<keyword evidence="5" id="KW-1185">Reference proteome</keyword>
<dbReference type="GO" id="GO:0032259">
    <property type="term" value="P:methylation"/>
    <property type="evidence" value="ECO:0007669"/>
    <property type="project" value="UniProtKB-KW"/>
</dbReference>
<protein>
    <submittedName>
        <fullName evidence="4">Uncharacterized protein</fullName>
    </submittedName>
</protein>
<evidence type="ECO:0000256" key="3">
    <source>
        <dbReference type="ARBA" id="ARBA00022691"/>
    </source>
</evidence>
<evidence type="ECO:0000313" key="5">
    <source>
        <dbReference type="Proteomes" id="UP001175000"/>
    </source>
</evidence>
<dbReference type="InterPro" id="IPR018117">
    <property type="entry name" value="C5_DNA_meth_AS"/>
</dbReference>
<reference evidence="4" key="1">
    <citation type="submission" date="2023-06" db="EMBL/GenBank/DDBJ databases">
        <title>Genome-scale phylogeny and comparative genomics of the fungal order Sordariales.</title>
        <authorList>
            <consortium name="Lawrence Berkeley National Laboratory"/>
            <person name="Hensen N."/>
            <person name="Bonometti L."/>
            <person name="Westerberg I."/>
            <person name="Brannstrom I.O."/>
            <person name="Guillou S."/>
            <person name="Cros-Aarteil S."/>
            <person name="Calhoun S."/>
            <person name="Haridas S."/>
            <person name="Kuo A."/>
            <person name="Mondo S."/>
            <person name="Pangilinan J."/>
            <person name="Riley R."/>
            <person name="Labutti K."/>
            <person name="Andreopoulos B."/>
            <person name="Lipzen A."/>
            <person name="Chen C."/>
            <person name="Yanf M."/>
            <person name="Daum C."/>
            <person name="Ng V."/>
            <person name="Clum A."/>
            <person name="Steindorff A."/>
            <person name="Ohm R."/>
            <person name="Martin F."/>
            <person name="Silar P."/>
            <person name="Natvig D."/>
            <person name="Lalanne C."/>
            <person name="Gautier V."/>
            <person name="Ament-Velasquez S.L."/>
            <person name="Kruys A."/>
            <person name="Hutchinson M.I."/>
            <person name="Powell A.J."/>
            <person name="Barry K."/>
            <person name="Miller A.N."/>
            <person name="Grigoriev I.V."/>
            <person name="Debuchy R."/>
            <person name="Gladieux P."/>
            <person name="Thoren M.H."/>
            <person name="Johannesson H."/>
        </authorList>
    </citation>
    <scope>NUCLEOTIDE SEQUENCE</scope>
    <source>
        <strain evidence="4">CBS 606.72</strain>
    </source>
</reference>
<sequence>MEGNYSESVPRPGEVEFISAGSPCPGFSLLTQDKTHLETSQKPIMSCVVRSFCGPSPSQVRNLGERARHCTRQEELGRERPLATLLHTRGDGLPNSGDPWRRLVAWGSANTHARVLVLRSARHPAARCASLIPLTSPRKQGSSDWELVQRRALRPAALWANSIQACDSCRSHGGPTSCARCQA</sequence>
<dbReference type="PROSITE" id="PS00094">
    <property type="entry name" value="C5_MTASE_1"/>
    <property type="match status" value="1"/>
</dbReference>
<keyword evidence="2" id="KW-0808">Transferase</keyword>
<comment type="caution">
    <text evidence="4">The sequence shown here is derived from an EMBL/GenBank/DDBJ whole genome shotgun (WGS) entry which is preliminary data.</text>
</comment>
<evidence type="ECO:0000256" key="1">
    <source>
        <dbReference type="ARBA" id="ARBA00022603"/>
    </source>
</evidence>
<accession>A0AA39U5P3</accession>
<dbReference type="Proteomes" id="UP001175000">
    <property type="component" value="Unassembled WGS sequence"/>
</dbReference>
<dbReference type="AlphaFoldDB" id="A0AA39U5P3"/>
<evidence type="ECO:0000256" key="2">
    <source>
        <dbReference type="ARBA" id="ARBA00022679"/>
    </source>
</evidence>
<name>A0AA39U5P3_9PEZI</name>
<keyword evidence="3" id="KW-0949">S-adenosyl-L-methionine</keyword>
<gene>
    <name evidence="4" type="ORF">B0T14DRAFT_329802</name>
</gene>
<proteinExistence type="predicted"/>
<keyword evidence="1" id="KW-0489">Methyltransferase</keyword>